<dbReference type="Proteomes" id="UP001620626">
    <property type="component" value="Unassembled WGS sequence"/>
</dbReference>
<gene>
    <name evidence="2" type="ORF">niasHT_008076</name>
</gene>
<organism evidence="2 3">
    <name type="scientific">Heterodera trifolii</name>
    <dbReference type="NCBI Taxonomy" id="157864"/>
    <lineage>
        <taxon>Eukaryota</taxon>
        <taxon>Metazoa</taxon>
        <taxon>Ecdysozoa</taxon>
        <taxon>Nematoda</taxon>
        <taxon>Chromadorea</taxon>
        <taxon>Rhabditida</taxon>
        <taxon>Tylenchina</taxon>
        <taxon>Tylenchomorpha</taxon>
        <taxon>Tylenchoidea</taxon>
        <taxon>Heteroderidae</taxon>
        <taxon>Heteroderinae</taxon>
        <taxon>Heterodera</taxon>
    </lineage>
</organism>
<evidence type="ECO:0000313" key="2">
    <source>
        <dbReference type="EMBL" id="KAL3120784.1"/>
    </source>
</evidence>
<keyword evidence="3" id="KW-1185">Reference proteome</keyword>
<feature type="compositionally biased region" description="Basic and acidic residues" evidence="1">
    <location>
        <begin position="174"/>
        <end position="189"/>
    </location>
</feature>
<accession>A0ABD2M003</accession>
<comment type="caution">
    <text evidence="2">The sequence shown here is derived from an EMBL/GenBank/DDBJ whole genome shotgun (WGS) entry which is preliminary data.</text>
</comment>
<reference evidence="2 3" key="1">
    <citation type="submission" date="2024-10" db="EMBL/GenBank/DDBJ databases">
        <authorList>
            <person name="Kim D."/>
        </authorList>
    </citation>
    <scope>NUCLEOTIDE SEQUENCE [LARGE SCALE GENOMIC DNA]</scope>
    <source>
        <strain evidence="2">BH-2024</strain>
    </source>
</reference>
<proteinExistence type="predicted"/>
<name>A0ABD2M003_9BILA</name>
<dbReference type="EMBL" id="JBICBT010000207">
    <property type="protein sequence ID" value="KAL3120784.1"/>
    <property type="molecule type" value="Genomic_DNA"/>
</dbReference>
<dbReference type="AlphaFoldDB" id="A0ABD2M003"/>
<evidence type="ECO:0000256" key="1">
    <source>
        <dbReference type="SAM" id="MobiDB-lite"/>
    </source>
</evidence>
<feature type="region of interest" description="Disordered" evidence="1">
    <location>
        <begin position="174"/>
        <end position="214"/>
    </location>
</feature>
<protein>
    <submittedName>
        <fullName evidence="2">Uncharacterized protein</fullName>
    </submittedName>
</protein>
<evidence type="ECO:0000313" key="3">
    <source>
        <dbReference type="Proteomes" id="UP001620626"/>
    </source>
</evidence>
<sequence length="276" mass="31748">MISFRHSVNKCLLPQITNRLSSNLTAMCLSTAAADNKFVSKYDDYQKEMRLKQIERAFDEAMPKLLHGSYNNLVAFLDTNSFRFEDKVWLFESDSIHKTVFRMAKVRLYLAFKSPHNRFETLGTHICLDENLVTLIWRLSWPKNAKSAYLLSPKSLAANFSAAFTGGPRSQIGRIEHKLTTSESSDRPSSDATAQNDREIAPLAPNSQKEDLSTRHLTRVEQCLDVHVNDIGLVNRLVVRPVTSHDFEMAKMRKTELENEIDEQWRRATQKEQQNE</sequence>